<accession>A0A269TJ62</accession>
<dbReference type="AlphaFoldDB" id="A0A269TJ62"/>
<proteinExistence type="predicted"/>
<dbReference type="Pfam" id="PF05636">
    <property type="entry name" value="HIGH_NTase1"/>
    <property type="match status" value="1"/>
</dbReference>
<dbReference type="Gene3D" id="3.40.50.620">
    <property type="entry name" value="HUPs"/>
    <property type="match status" value="1"/>
</dbReference>
<dbReference type="PANTHER" id="PTHR37825:SF1">
    <property type="entry name" value="TRNA(MET) CYTIDINE ACETATE LIGASE"/>
    <property type="match status" value="1"/>
</dbReference>
<evidence type="ECO:0000313" key="1">
    <source>
        <dbReference type="EMBL" id="PAK21427.1"/>
    </source>
</evidence>
<dbReference type="InterPro" id="IPR008513">
    <property type="entry name" value="tRNA(Met)_cyd_acetate_ligase"/>
</dbReference>
<sequence length="292" mass="34592">MKIAIIAEYNPFHYGHIRQLNWLKTKYPDSEIVIFLSDYFTQRGTINILDFEIRKKFAFQYGTDQVIKLTDEEVVQGAPFFASKIISRFEENAITHISFGSELGSYEELKKLSDLLKEEINNGEYKNYFSLLKENKNVLIKSNDILAISYIQAIEKLNLNISYLILKRNVDYNSDETIDNITSATNIRKMFLENKNIEKYTPAFNHLKNEKQVMKNWYFIFQSLFLNNLKYSYFYIKKINLELYNLFKKHIYAKSYNDFVKACTSKYTPASFVRRAMVNFYLEIKKGKGIDY</sequence>
<dbReference type="OrthoDB" id="9769796at2"/>
<reference evidence="2" key="1">
    <citation type="submission" date="2017-08" db="EMBL/GenBank/DDBJ databases">
        <authorList>
            <person name="Alvarez-Ponce D."/>
            <person name="Weitzman C.L."/>
            <person name="Tillett R.L."/>
            <person name="Sandmeier F.C."/>
            <person name="Tracy C.R."/>
        </authorList>
    </citation>
    <scope>NUCLEOTIDE SEQUENCE [LARGE SCALE GENOMIC DNA]</scope>
    <source>
        <strain evidence="2">723</strain>
    </source>
</reference>
<organism evidence="1 2">
    <name type="scientific">Mycoplasmopsis agassizii</name>
    <dbReference type="NCBI Taxonomy" id="33922"/>
    <lineage>
        <taxon>Bacteria</taxon>
        <taxon>Bacillati</taxon>
        <taxon>Mycoplasmatota</taxon>
        <taxon>Mycoplasmoidales</taxon>
        <taxon>Metamycoplasmataceae</taxon>
        <taxon>Mycoplasmopsis</taxon>
    </lineage>
</organism>
<gene>
    <name evidence="1" type="ORF">CJJ23_02140</name>
</gene>
<dbReference type="Proteomes" id="UP000216943">
    <property type="component" value="Unassembled WGS sequence"/>
</dbReference>
<dbReference type="RefSeq" id="WP_095334732.1">
    <property type="nucleotide sequence ID" value="NZ_NQNY01000005.1"/>
</dbReference>
<name>A0A269TJ62_9BACT</name>
<evidence type="ECO:0000313" key="2">
    <source>
        <dbReference type="Proteomes" id="UP000216943"/>
    </source>
</evidence>
<dbReference type="SUPFAM" id="SSF52374">
    <property type="entry name" value="Nucleotidylyl transferase"/>
    <property type="match status" value="1"/>
</dbReference>
<evidence type="ECO:0008006" key="3">
    <source>
        <dbReference type="Google" id="ProtNLM"/>
    </source>
</evidence>
<dbReference type="EMBL" id="NQNY01000005">
    <property type="protein sequence ID" value="PAK21427.1"/>
    <property type="molecule type" value="Genomic_DNA"/>
</dbReference>
<dbReference type="PANTHER" id="PTHR37825">
    <property type="entry name" value="TRNA(MET) CYTIDINE ACETATE LIGASE"/>
    <property type="match status" value="1"/>
</dbReference>
<comment type="caution">
    <text evidence="1">The sequence shown here is derived from an EMBL/GenBank/DDBJ whole genome shotgun (WGS) entry which is preliminary data.</text>
</comment>
<protein>
    <recommendedName>
        <fullName evidence="3">Nucleotidyltransferase</fullName>
    </recommendedName>
</protein>
<dbReference type="InterPro" id="IPR014729">
    <property type="entry name" value="Rossmann-like_a/b/a_fold"/>
</dbReference>